<organism evidence="1 2">
    <name type="scientific">Elysia chlorotica</name>
    <name type="common">Eastern emerald elysia</name>
    <name type="synonym">Sea slug</name>
    <dbReference type="NCBI Taxonomy" id="188477"/>
    <lineage>
        <taxon>Eukaryota</taxon>
        <taxon>Metazoa</taxon>
        <taxon>Spiralia</taxon>
        <taxon>Lophotrochozoa</taxon>
        <taxon>Mollusca</taxon>
        <taxon>Gastropoda</taxon>
        <taxon>Heterobranchia</taxon>
        <taxon>Euthyneura</taxon>
        <taxon>Panpulmonata</taxon>
        <taxon>Sacoglossa</taxon>
        <taxon>Placobranchoidea</taxon>
        <taxon>Plakobranchidae</taxon>
        <taxon>Elysia</taxon>
    </lineage>
</organism>
<sequence>MFFNPTLYRLRLLATIWFRTTDLLRRKPMFYPRTTELPSMSGVLISFSGEINHPPHIQPLQASNHGPPASEAYALPQDHRASFHCLDSAWSIMTTEVYKLEAVYQFTYLDSIITDNLSLDNDINERIGKATEPARLTIAVWTHPRATEAISLSVVLISFSGGINHPPHISRLRTMDLLPRKPEFYPKTTAPPLNNWSAH</sequence>
<proteinExistence type="predicted"/>
<protein>
    <submittedName>
        <fullName evidence="1">Uncharacterized protein</fullName>
    </submittedName>
</protein>
<dbReference type="Proteomes" id="UP000271974">
    <property type="component" value="Unassembled WGS sequence"/>
</dbReference>
<dbReference type="OrthoDB" id="425681at2759"/>
<dbReference type="EMBL" id="RQTK01000316">
    <property type="protein sequence ID" value="RUS81875.1"/>
    <property type="molecule type" value="Genomic_DNA"/>
</dbReference>
<comment type="caution">
    <text evidence="1">The sequence shown here is derived from an EMBL/GenBank/DDBJ whole genome shotgun (WGS) entry which is preliminary data.</text>
</comment>
<keyword evidence="2" id="KW-1185">Reference proteome</keyword>
<reference evidence="1 2" key="1">
    <citation type="submission" date="2019-01" db="EMBL/GenBank/DDBJ databases">
        <title>A draft genome assembly of the solar-powered sea slug Elysia chlorotica.</title>
        <authorList>
            <person name="Cai H."/>
            <person name="Li Q."/>
            <person name="Fang X."/>
            <person name="Li J."/>
            <person name="Curtis N.E."/>
            <person name="Altenburger A."/>
            <person name="Shibata T."/>
            <person name="Feng M."/>
            <person name="Maeda T."/>
            <person name="Schwartz J.A."/>
            <person name="Shigenobu S."/>
            <person name="Lundholm N."/>
            <person name="Nishiyama T."/>
            <person name="Yang H."/>
            <person name="Hasebe M."/>
            <person name="Li S."/>
            <person name="Pierce S.K."/>
            <person name="Wang J."/>
        </authorList>
    </citation>
    <scope>NUCLEOTIDE SEQUENCE [LARGE SCALE GENOMIC DNA]</scope>
    <source>
        <strain evidence="1">EC2010</strain>
        <tissue evidence="1">Whole organism of an adult</tissue>
    </source>
</reference>
<gene>
    <name evidence="1" type="ORF">EGW08_010345</name>
</gene>
<name>A0A433TK45_ELYCH</name>
<dbReference type="AlphaFoldDB" id="A0A433TK45"/>
<accession>A0A433TK45</accession>
<evidence type="ECO:0000313" key="1">
    <source>
        <dbReference type="EMBL" id="RUS81875.1"/>
    </source>
</evidence>
<evidence type="ECO:0000313" key="2">
    <source>
        <dbReference type="Proteomes" id="UP000271974"/>
    </source>
</evidence>